<dbReference type="EMBL" id="MU069509">
    <property type="protein sequence ID" value="KAF5840577.1"/>
    <property type="molecule type" value="Genomic_DNA"/>
</dbReference>
<feature type="region of interest" description="Disordered" evidence="1">
    <location>
        <begin position="1"/>
        <end position="29"/>
    </location>
</feature>
<accession>A0ABQ7H147</accession>
<evidence type="ECO:0008006" key="4">
    <source>
        <dbReference type="Google" id="ProtNLM"/>
    </source>
</evidence>
<gene>
    <name evidence="2" type="ORF">DUNSADRAFT_16240</name>
</gene>
<name>A0ABQ7H147_DUNSA</name>
<protein>
    <recommendedName>
        <fullName evidence="4">Encoded protein</fullName>
    </recommendedName>
</protein>
<feature type="compositionally biased region" description="Gly residues" evidence="1">
    <location>
        <begin position="12"/>
        <end position="21"/>
    </location>
</feature>
<reference evidence="2" key="1">
    <citation type="submission" date="2017-08" db="EMBL/GenBank/DDBJ databases">
        <authorList>
            <person name="Polle J.E."/>
            <person name="Barry K."/>
            <person name="Cushman J."/>
            <person name="Schmutz J."/>
            <person name="Tran D."/>
            <person name="Hathwaick L.T."/>
            <person name="Yim W.C."/>
            <person name="Jenkins J."/>
            <person name="Mckie-Krisberg Z.M."/>
            <person name="Prochnik S."/>
            <person name="Lindquist E."/>
            <person name="Dockter R.B."/>
            <person name="Adam C."/>
            <person name="Molina H."/>
            <person name="Bunkerborg J."/>
            <person name="Jin E."/>
            <person name="Buchheim M."/>
            <person name="Magnuson J."/>
        </authorList>
    </citation>
    <scope>NUCLEOTIDE SEQUENCE</scope>
    <source>
        <strain evidence="2">CCAP 19/18</strain>
    </source>
</reference>
<evidence type="ECO:0000313" key="2">
    <source>
        <dbReference type="EMBL" id="KAF5840577.1"/>
    </source>
</evidence>
<keyword evidence="3" id="KW-1185">Reference proteome</keyword>
<proteinExistence type="predicted"/>
<sequence>MRHTKEKHWAGQGEGGAGGEGENGKPRVARMRKARVMTAADEGGGGTCSVYRPAWGERKFGGQSFCASILKASVSMAAEEGVGGM</sequence>
<evidence type="ECO:0000313" key="3">
    <source>
        <dbReference type="Proteomes" id="UP000815325"/>
    </source>
</evidence>
<dbReference type="Proteomes" id="UP000815325">
    <property type="component" value="Unassembled WGS sequence"/>
</dbReference>
<comment type="caution">
    <text evidence="2">The sequence shown here is derived from an EMBL/GenBank/DDBJ whole genome shotgun (WGS) entry which is preliminary data.</text>
</comment>
<evidence type="ECO:0000256" key="1">
    <source>
        <dbReference type="SAM" id="MobiDB-lite"/>
    </source>
</evidence>
<organism evidence="2 3">
    <name type="scientific">Dunaliella salina</name>
    <name type="common">Green alga</name>
    <name type="synonym">Protococcus salinus</name>
    <dbReference type="NCBI Taxonomy" id="3046"/>
    <lineage>
        <taxon>Eukaryota</taxon>
        <taxon>Viridiplantae</taxon>
        <taxon>Chlorophyta</taxon>
        <taxon>core chlorophytes</taxon>
        <taxon>Chlorophyceae</taxon>
        <taxon>CS clade</taxon>
        <taxon>Chlamydomonadales</taxon>
        <taxon>Dunaliellaceae</taxon>
        <taxon>Dunaliella</taxon>
    </lineage>
</organism>